<keyword evidence="2" id="KW-1185">Reference proteome</keyword>
<dbReference type="PANTHER" id="PTHR37031:SF2">
    <property type="entry name" value="PHOD-LIKE PHOSPHATASE METALLOPHOSPHATASE DOMAIN-CONTAINING PROTEIN"/>
    <property type="match status" value="1"/>
</dbReference>
<reference evidence="1 2" key="1">
    <citation type="submission" date="2021-03" db="EMBL/GenBank/DDBJ databases">
        <title>novel species isolated from a fishpond in China.</title>
        <authorList>
            <person name="Lu H."/>
            <person name="Cai Z."/>
        </authorList>
    </citation>
    <scope>NUCLEOTIDE SEQUENCE [LARGE SCALE GENOMIC DNA]</scope>
    <source>
        <strain evidence="1 2">H41</strain>
    </source>
</reference>
<name>A0ABS3C5F5_9BACT</name>
<gene>
    <name evidence="1" type="ORF">J0A68_15290</name>
</gene>
<dbReference type="Gene3D" id="3.60.21.70">
    <property type="entry name" value="PhoD-like phosphatase"/>
    <property type="match status" value="1"/>
</dbReference>
<organism evidence="1 2">
    <name type="scientific">Algoriphagus oliviformis</name>
    <dbReference type="NCBI Taxonomy" id="2811231"/>
    <lineage>
        <taxon>Bacteria</taxon>
        <taxon>Pseudomonadati</taxon>
        <taxon>Bacteroidota</taxon>
        <taxon>Cytophagia</taxon>
        <taxon>Cytophagales</taxon>
        <taxon>Cyclobacteriaceae</taxon>
        <taxon>Algoriphagus</taxon>
    </lineage>
</organism>
<protein>
    <recommendedName>
        <fullName evidence="3">PhoD-like phosphatase metallophosphatase domain-containing protein</fullName>
    </recommendedName>
</protein>
<dbReference type="PANTHER" id="PTHR37031">
    <property type="entry name" value="METALLOPHOSPHATASE BINDING DOMAIN PROTEIN"/>
    <property type="match status" value="1"/>
</dbReference>
<evidence type="ECO:0008006" key="3">
    <source>
        <dbReference type="Google" id="ProtNLM"/>
    </source>
</evidence>
<sequence>MICGPILRRVEKSKVSVWAAFMANNHLTLKIWEGDNIEHSSGTLFTTGNTPIAEGESHTLQFGTNLWIGLVTVDIPSPGLDPTKVYSYNMVYHEIDDPQDFDFLKDKFLEDGKTVGDRPQLALGYKKNVLPSFCLPGETPDKLNIVHGSCRKMHGHGQDALALLDSKIKDNRQDPLKRPQALFLTGDQIYADEVPGFFLRSLGAMDGSSIFGPNIEKMKINAEGGAAPEHEADVVNYPPFFRQRLVNKFAGFSSQAAANHLLSFEEYAGTYLKYWNIRSWSGDMISEIKKIADASPEQLSAKLDEVITKFVDDPSPAADTNLVNLIKASRPTDAFVFSEDSITRAQFSDSNSDKFKAWLKETKFTLKHELKDMAAFMKKLPEVSRVLANVPTYMIMDDHEVTDDWAITKRWNNQVLSKPFGRDIIRNAMMAYAVFQDWGNSPEDYKEAIPMIFDDMTPSTHKKAQFLLYTGEYAFRYANNTKLNTLRTDVLEKMENLLGMGSQPTSLHWNYGLKLGTSQAIVLDTRTQRHYESLNTVPELISETSLSSQTPSTLTDNPPFVFIVSPCPVLGLPNFEELVQPAATAVIALKGKSDANPGIIGGNLNFDFEAWGFSIPGFERLIARLDSYKSVVLLSGDVHYGCTTVMDYWKGNATAPSSRIVQLTSSALKNEWLPNVLILKSAVVQKILTAFGDGLSKFGWKDKLVSAGGDVTARNRQRLRQTTAAIPIEGWTPGATVSPAPDWRWKVRVLKDKEGLKDDPVGATDIVVGNATSMKDGYFNVVSRHQKAYMEGKSPRIAWNSNVGWITFTADGDSWKLKHELLGAKMVYEVPLKTPVGEQARPELPT</sequence>
<dbReference type="Proteomes" id="UP000664317">
    <property type="component" value="Unassembled WGS sequence"/>
</dbReference>
<evidence type="ECO:0000313" key="2">
    <source>
        <dbReference type="Proteomes" id="UP000664317"/>
    </source>
</evidence>
<proteinExistence type="predicted"/>
<comment type="caution">
    <text evidence="1">The sequence shown here is derived from an EMBL/GenBank/DDBJ whole genome shotgun (WGS) entry which is preliminary data.</text>
</comment>
<accession>A0ABS3C5F5</accession>
<evidence type="ECO:0000313" key="1">
    <source>
        <dbReference type="EMBL" id="MBN7812316.1"/>
    </source>
</evidence>
<dbReference type="EMBL" id="JAFKCT010000006">
    <property type="protein sequence ID" value="MBN7812316.1"/>
    <property type="molecule type" value="Genomic_DNA"/>
</dbReference>
<dbReference type="RefSeq" id="WP_206579084.1">
    <property type="nucleotide sequence ID" value="NZ_JAFKCT010000006.1"/>
</dbReference>
<dbReference type="InterPro" id="IPR038607">
    <property type="entry name" value="PhoD-like_sf"/>
</dbReference>